<organism evidence="6 7">
    <name type="scientific">Exophiala viscosa</name>
    <dbReference type="NCBI Taxonomy" id="2486360"/>
    <lineage>
        <taxon>Eukaryota</taxon>
        <taxon>Fungi</taxon>
        <taxon>Dikarya</taxon>
        <taxon>Ascomycota</taxon>
        <taxon>Pezizomycotina</taxon>
        <taxon>Eurotiomycetes</taxon>
        <taxon>Chaetothyriomycetidae</taxon>
        <taxon>Chaetothyriales</taxon>
        <taxon>Herpotrichiellaceae</taxon>
        <taxon>Exophiala</taxon>
    </lineage>
</organism>
<dbReference type="Proteomes" id="UP001203852">
    <property type="component" value="Unassembled WGS sequence"/>
</dbReference>
<dbReference type="InterPro" id="IPR002347">
    <property type="entry name" value="SDR_fam"/>
</dbReference>
<name>A0AAN6IHR1_9EURO</name>
<feature type="region of interest" description="Disordered" evidence="4">
    <location>
        <begin position="1"/>
        <end position="30"/>
    </location>
</feature>
<feature type="compositionally biased region" description="Low complexity" evidence="4">
    <location>
        <begin position="1"/>
        <end position="23"/>
    </location>
</feature>
<evidence type="ECO:0000256" key="2">
    <source>
        <dbReference type="ARBA" id="ARBA00022857"/>
    </source>
</evidence>
<evidence type="ECO:0000259" key="5">
    <source>
        <dbReference type="SMART" id="SM00822"/>
    </source>
</evidence>
<dbReference type="SUPFAM" id="SSF51735">
    <property type="entry name" value="NAD(P)-binding Rossmann-fold domains"/>
    <property type="match status" value="1"/>
</dbReference>
<protein>
    <submittedName>
        <fullName evidence="6">Short-chain dehydrogenase</fullName>
    </submittedName>
</protein>
<dbReference type="PROSITE" id="PS00061">
    <property type="entry name" value="ADH_SHORT"/>
    <property type="match status" value="1"/>
</dbReference>
<accession>A0AAN6IHR1</accession>
<dbReference type="AlphaFoldDB" id="A0AAN6IHR1"/>
<comment type="similarity">
    <text evidence="1">Belongs to the short-chain dehydrogenases/reductases (SDR) family.</text>
</comment>
<dbReference type="InterPro" id="IPR020904">
    <property type="entry name" value="Sc_DH/Rdtase_CS"/>
</dbReference>
<evidence type="ECO:0000256" key="3">
    <source>
        <dbReference type="ARBA" id="ARBA00023002"/>
    </source>
</evidence>
<reference evidence="6" key="1">
    <citation type="journal article" date="2022" name="bioRxiv">
        <title>Deciphering the potential niche of two novel black yeast fungi from a biological soil crust based on their genomes, phenotypes, and melanin regulation.</title>
        <authorList>
            <consortium name="DOE Joint Genome Institute"/>
            <person name="Carr E.C."/>
            <person name="Barton Q."/>
            <person name="Grambo S."/>
            <person name="Sullivan M."/>
            <person name="Renfro C.M."/>
            <person name="Kuo A."/>
            <person name="Pangilinan J."/>
            <person name="Lipzen A."/>
            <person name="Keymanesh K."/>
            <person name="Savage E."/>
            <person name="Barry K."/>
            <person name="Grigoriev I.V."/>
            <person name="Riekhof W.R."/>
            <person name="Harris S.S."/>
        </authorList>
    </citation>
    <scope>NUCLEOTIDE SEQUENCE</scope>
    <source>
        <strain evidence="6">JF 03-4F</strain>
    </source>
</reference>
<evidence type="ECO:0000313" key="7">
    <source>
        <dbReference type="Proteomes" id="UP001203852"/>
    </source>
</evidence>
<proteinExistence type="inferred from homology"/>
<comment type="caution">
    <text evidence="6">The sequence shown here is derived from an EMBL/GenBank/DDBJ whole genome shotgun (WGS) entry which is preliminary data.</text>
</comment>
<dbReference type="FunFam" id="3.40.50.720:FF:000374">
    <property type="entry name" value="3-oxoacyl-(Acyl-carrier-protein) reductase"/>
    <property type="match status" value="1"/>
</dbReference>
<evidence type="ECO:0000256" key="4">
    <source>
        <dbReference type="SAM" id="MobiDB-lite"/>
    </source>
</evidence>
<dbReference type="PANTHER" id="PTHR48107">
    <property type="entry name" value="NADPH-DEPENDENT ALDEHYDE REDUCTASE-LIKE PROTEIN, CHLOROPLASTIC-RELATED"/>
    <property type="match status" value="1"/>
</dbReference>
<dbReference type="PRINTS" id="PR00080">
    <property type="entry name" value="SDRFAMILY"/>
</dbReference>
<dbReference type="GO" id="GO:0016614">
    <property type="term" value="F:oxidoreductase activity, acting on CH-OH group of donors"/>
    <property type="evidence" value="ECO:0007669"/>
    <property type="project" value="UniProtKB-ARBA"/>
</dbReference>
<dbReference type="SMART" id="SM00822">
    <property type="entry name" value="PKS_KR"/>
    <property type="match status" value="1"/>
</dbReference>
<keyword evidence="2" id="KW-0521">NADP</keyword>
<feature type="domain" description="Ketoreductase" evidence="5">
    <location>
        <begin position="34"/>
        <end position="223"/>
    </location>
</feature>
<gene>
    <name evidence="6" type="ORF">EDD36DRAFT_479993</name>
</gene>
<dbReference type="Pfam" id="PF13561">
    <property type="entry name" value="adh_short_C2"/>
    <property type="match status" value="1"/>
</dbReference>
<sequence>MTGANETSTTNGNTNGHTTMPTTESPRPLNLTGKTAIVTGSARGIGAGIALELGSRGANIVVNFTSESSRSNAEKIVSKIESLATGAKAVTVHASVVDKVGQQALIDAALKLGSGHIDILVHNAGNGDDRYLTDITEEFYDMQMDINLKAPIFLTQLALPHIPRGGRVIIVSSVSARMGVPQQTVYAASKAATEALARVWATELGQSRGITVNCVNPGPVATDMYYASDQSFIDALKPMIDSTPAEARIGEVRDIAPLVGFLASEESRWVTGSVVSASGGLLFF</sequence>
<dbReference type="PRINTS" id="PR00081">
    <property type="entry name" value="GDHRDH"/>
</dbReference>
<evidence type="ECO:0000256" key="1">
    <source>
        <dbReference type="ARBA" id="ARBA00006484"/>
    </source>
</evidence>
<keyword evidence="7" id="KW-1185">Reference proteome</keyword>
<dbReference type="EMBL" id="MU404350">
    <property type="protein sequence ID" value="KAI1618036.1"/>
    <property type="molecule type" value="Genomic_DNA"/>
</dbReference>
<dbReference type="PANTHER" id="PTHR48107:SF7">
    <property type="entry name" value="RE15974P"/>
    <property type="match status" value="1"/>
</dbReference>
<keyword evidence="3" id="KW-0560">Oxidoreductase</keyword>
<dbReference type="Gene3D" id="3.40.50.720">
    <property type="entry name" value="NAD(P)-binding Rossmann-like Domain"/>
    <property type="match status" value="1"/>
</dbReference>
<dbReference type="InterPro" id="IPR057326">
    <property type="entry name" value="KR_dom"/>
</dbReference>
<dbReference type="InterPro" id="IPR036291">
    <property type="entry name" value="NAD(P)-bd_dom_sf"/>
</dbReference>
<evidence type="ECO:0000313" key="6">
    <source>
        <dbReference type="EMBL" id="KAI1618036.1"/>
    </source>
</evidence>